<dbReference type="NCBIfam" id="NF005996">
    <property type="entry name" value="PRK08123.1"/>
    <property type="match status" value="1"/>
</dbReference>
<evidence type="ECO:0000313" key="11">
    <source>
        <dbReference type="Proteomes" id="UP000442244"/>
    </source>
</evidence>
<dbReference type="EMBL" id="SDGY01000006">
    <property type="protein sequence ID" value="TYC46192.1"/>
    <property type="molecule type" value="Genomic_DNA"/>
</dbReference>
<dbReference type="NCBIfam" id="TIGR01856">
    <property type="entry name" value="hisJ_fam"/>
    <property type="match status" value="1"/>
</dbReference>
<comment type="caution">
    <text evidence="10">The sequence shown here is derived from an EMBL/GenBank/DDBJ whole genome shotgun (WGS) entry which is preliminary data.</text>
</comment>
<keyword evidence="5 8" id="KW-0378">Hydrolase</keyword>
<comment type="catalytic activity">
    <reaction evidence="7 8">
        <text>L-histidinol phosphate + H2O = L-histidinol + phosphate</text>
        <dbReference type="Rhea" id="RHEA:14465"/>
        <dbReference type="ChEBI" id="CHEBI:15377"/>
        <dbReference type="ChEBI" id="CHEBI:43474"/>
        <dbReference type="ChEBI" id="CHEBI:57699"/>
        <dbReference type="ChEBI" id="CHEBI:57980"/>
        <dbReference type="EC" id="3.1.3.15"/>
    </reaction>
</comment>
<keyword evidence="6 8" id="KW-0368">Histidine biosynthesis</keyword>
<feature type="domain" description="PHP" evidence="9">
    <location>
        <begin position="5"/>
        <end position="226"/>
    </location>
</feature>
<evidence type="ECO:0000256" key="4">
    <source>
        <dbReference type="ARBA" id="ARBA00022605"/>
    </source>
</evidence>
<dbReference type="OrthoDB" id="9775255at2"/>
<organism evidence="10 11">
    <name type="scientific">Leuconostoc litchii</name>
    <dbReference type="NCBI Taxonomy" id="1981069"/>
    <lineage>
        <taxon>Bacteria</taxon>
        <taxon>Bacillati</taxon>
        <taxon>Bacillota</taxon>
        <taxon>Bacilli</taxon>
        <taxon>Lactobacillales</taxon>
        <taxon>Lactobacillaceae</taxon>
        <taxon>Leuconostoc</taxon>
    </lineage>
</organism>
<evidence type="ECO:0000259" key="9">
    <source>
        <dbReference type="Pfam" id="PF02811"/>
    </source>
</evidence>
<dbReference type="EC" id="3.1.3.15" evidence="3 8"/>
<dbReference type="InterPro" id="IPR004013">
    <property type="entry name" value="PHP_dom"/>
</dbReference>
<reference evidence="10 11" key="1">
    <citation type="submission" date="2019-01" db="EMBL/GenBank/DDBJ databases">
        <title>Leuconostoc litchii sp. nov., a novel lactic acid bacterium isolated from lychee.</title>
        <authorList>
            <person name="Wang L.-T."/>
        </authorList>
    </citation>
    <scope>NUCLEOTIDE SEQUENCE [LARGE SCALE GENOMIC DNA]</scope>
    <source>
        <strain evidence="10 11">MB7</strain>
    </source>
</reference>
<dbReference type="Pfam" id="PF02811">
    <property type="entry name" value="PHP"/>
    <property type="match status" value="1"/>
</dbReference>
<evidence type="ECO:0000256" key="7">
    <source>
        <dbReference type="ARBA" id="ARBA00049158"/>
    </source>
</evidence>
<dbReference type="GO" id="GO:0004401">
    <property type="term" value="F:histidinol-phosphatase activity"/>
    <property type="evidence" value="ECO:0007669"/>
    <property type="project" value="UniProtKB-UniRule"/>
</dbReference>
<keyword evidence="4 8" id="KW-0028">Amino-acid biosynthesis</keyword>
<dbReference type="RefSeq" id="WP_148606455.1">
    <property type="nucleotide sequence ID" value="NZ_BSUV01000001.1"/>
</dbReference>
<evidence type="ECO:0000313" key="10">
    <source>
        <dbReference type="EMBL" id="TYC46192.1"/>
    </source>
</evidence>
<comment type="pathway">
    <text evidence="1 8">Amino-acid biosynthesis; L-histidine biosynthesis; L-histidine from 5-phospho-alpha-D-ribose 1-diphosphate: step 8/9.</text>
</comment>
<protein>
    <recommendedName>
        <fullName evidence="3 8">Histidinol-phosphatase</fullName>
        <shortName evidence="8">HolPase</shortName>
        <ecNumber evidence="3 8">3.1.3.15</ecNumber>
    </recommendedName>
</protein>
<dbReference type="AlphaFoldDB" id="A0A6P2CPX5"/>
<dbReference type="SUPFAM" id="SSF89550">
    <property type="entry name" value="PHP domain-like"/>
    <property type="match status" value="1"/>
</dbReference>
<dbReference type="GO" id="GO:0005737">
    <property type="term" value="C:cytoplasm"/>
    <property type="evidence" value="ECO:0007669"/>
    <property type="project" value="TreeGrafter"/>
</dbReference>
<dbReference type="GO" id="GO:0000105">
    <property type="term" value="P:L-histidine biosynthetic process"/>
    <property type="evidence" value="ECO:0007669"/>
    <property type="project" value="UniProtKB-UniRule"/>
</dbReference>
<dbReference type="PANTHER" id="PTHR21039:SF0">
    <property type="entry name" value="HISTIDINOL-PHOSPHATASE"/>
    <property type="match status" value="1"/>
</dbReference>
<dbReference type="UniPathway" id="UPA00031">
    <property type="reaction ID" value="UER00013"/>
</dbReference>
<gene>
    <name evidence="10" type="primary">hisJ</name>
    <name evidence="10" type="ORF">ESZ47_08145</name>
</gene>
<evidence type="ECO:0000256" key="1">
    <source>
        <dbReference type="ARBA" id="ARBA00004970"/>
    </source>
</evidence>
<sequence>MIKKDGHTHTQFSHHGSEEKLDQYIEYAIELGFKEYVVTEHAPLPSQFFQEFVGPKDAQINSAMTNAELPIYREEVKRVQKKYKNNIMIKAGLEVDYLQKYESQTREFLQENKDWIDEIVLSVHFLPNSSSDIVPIDYDPETLSNYFMRECREPKKLFERYYEAVSQSVQFDTGLLDTTIRIGHLTLIRKYQKLLNLPKFDIGISDKILNILQDIKRKNYQLDFNAAGFSKPYNGESYPTFEIAESAKKIGIPLIYGSDAHNVAALGLHFDEMNNFIENI</sequence>
<dbReference type="InterPro" id="IPR010140">
    <property type="entry name" value="Histidinol_P_phosphatase_HisJ"/>
</dbReference>
<proteinExistence type="inferred from homology"/>
<evidence type="ECO:0000256" key="8">
    <source>
        <dbReference type="RuleBase" id="RU366003"/>
    </source>
</evidence>
<accession>A0A6P2CPX5</accession>
<dbReference type="InterPro" id="IPR016195">
    <property type="entry name" value="Pol/histidinol_Pase-like"/>
</dbReference>
<dbReference type="PANTHER" id="PTHR21039">
    <property type="entry name" value="HISTIDINOL PHOSPHATASE-RELATED"/>
    <property type="match status" value="1"/>
</dbReference>
<keyword evidence="11" id="KW-1185">Reference proteome</keyword>
<evidence type="ECO:0000256" key="3">
    <source>
        <dbReference type="ARBA" id="ARBA00013085"/>
    </source>
</evidence>
<name>A0A6P2CPX5_9LACO</name>
<dbReference type="CDD" id="cd12110">
    <property type="entry name" value="PHP_HisPPase_Hisj_like"/>
    <property type="match status" value="1"/>
</dbReference>
<evidence type="ECO:0000256" key="5">
    <source>
        <dbReference type="ARBA" id="ARBA00022801"/>
    </source>
</evidence>
<dbReference type="Proteomes" id="UP000442244">
    <property type="component" value="Unassembled WGS sequence"/>
</dbReference>
<evidence type="ECO:0000256" key="2">
    <source>
        <dbReference type="ARBA" id="ARBA00009152"/>
    </source>
</evidence>
<evidence type="ECO:0000256" key="6">
    <source>
        <dbReference type="ARBA" id="ARBA00023102"/>
    </source>
</evidence>
<comment type="similarity">
    <text evidence="2 8">Belongs to the PHP hydrolase family. HisK subfamily.</text>
</comment>
<dbReference type="Gene3D" id="3.20.20.140">
    <property type="entry name" value="Metal-dependent hydrolases"/>
    <property type="match status" value="1"/>
</dbReference>